<dbReference type="InParanoid" id="A0A0C2T0I2"/>
<dbReference type="Proteomes" id="UP000054549">
    <property type="component" value="Unassembled WGS sequence"/>
</dbReference>
<dbReference type="HOGENOM" id="CLU_2333193_0_0_1"/>
<accession>A0A0C2T0I2</accession>
<name>A0A0C2T0I2_AMAMK</name>
<dbReference type="AlphaFoldDB" id="A0A0C2T0I2"/>
<organism evidence="1 2">
    <name type="scientific">Amanita muscaria (strain Koide BX008)</name>
    <dbReference type="NCBI Taxonomy" id="946122"/>
    <lineage>
        <taxon>Eukaryota</taxon>
        <taxon>Fungi</taxon>
        <taxon>Dikarya</taxon>
        <taxon>Basidiomycota</taxon>
        <taxon>Agaricomycotina</taxon>
        <taxon>Agaricomycetes</taxon>
        <taxon>Agaricomycetidae</taxon>
        <taxon>Agaricales</taxon>
        <taxon>Pluteineae</taxon>
        <taxon>Amanitaceae</taxon>
        <taxon>Amanita</taxon>
    </lineage>
</organism>
<keyword evidence="2" id="KW-1185">Reference proteome</keyword>
<evidence type="ECO:0000313" key="1">
    <source>
        <dbReference type="EMBL" id="KIL69315.1"/>
    </source>
</evidence>
<reference evidence="1 2" key="1">
    <citation type="submission" date="2014-04" db="EMBL/GenBank/DDBJ databases">
        <title>Evolutionary Origins and Diversification of the Mycorrhizal Mutualists.</title>
        <authorList>
            <consortium name="DOE Joint Genome Institute"/>
            <consortium name="Mycorrhizal Genomics Consortium"/>
            <person name="Kohler A."/>
            <person name="Kuo A."/>
            <person name="Nagy L.G."/>
            <person name="Floudas D."/>
            <person name="Copeland A."/>
            <person name="Barry K.W."/>
            <person name="Cichocki N."/>
            <person name="Veneault-Fourrey C."/>
            <person name="LaButti K."/>
            <person name="Lindquist E.A."/>
            <person name="Lipzen A."/>
            <person name="Lundell T."/>
            <person name="Morin E."/>
            <person name="Murat C."/>
            <person name="Riley R."/>
            <person name="Ohm R."/>
            <person name="Sun H."/>
            <person name="Tunlid A."/>
            <person name="Henrissat B."/>
            <person name="Grigoriev I.V."/>
            <person name="Hibbett D.S."/>
            <person name="Martin F."/>
        </authorList>
    </citation>
    <scope>NUCLEOTIDE SEQUENCE [LARGE SCALE GENOMIC DNA]</scope>
    <source>
        <strain evidence="1 2">Koide BX008</strain>
    </source>
</reference>
<gene>
    <name evidence="1" type="ORF">M378DRAFT_776219</name>
</gene>
<protein>
    <submittedName>
        <fullName evidence="1">Uncharacterized protein</fullName>
    </submittedName>
</protein>
<evidence type="ECO:0000313" key="2">
    <source>
        <dbReference type="Proteomes" id="UP000054549"/>
    </source>
</evidence>
<sequence>MLTPYGALWSDVLRTFSSWAAMSGNSTAVKEQLSSLGCVWTVAGLSRTDAIKPEWKRGVLIIASMQSMRSHRLSPIIICTTCLPIPTMPLVINARPIS</sequence>
<dbReference type="EMBL" id="KN818226">
    <property type="protein sequence ID" value="KIL69315.1"/>
    <property type="molecule type" value="Genomic_DNA"/>
</dbReference>
<proteinExistence type="predicted"/>